<evidence type="ECO:0000256" key="1">
    <source>
        <dbReference type="SAM" id="Coils"/>
    </source>
</evidence>
<organism evidence="2 3">
    <name type="scientific">Favolaschia claudopus</name>
    <dbReference type="NCBI Taxonomy" id="2862362"/>
    <lineage>
        <taxon>Eukaryota</taxon>
        <taxon>Fungi</taxon>
        <taxon>Dikarya</taxon>
        <taxon>Basidiomycota</taxon>
        <taxon>Agaricomycotina</taxon>
        <taxon>Agaricomycetes</taxon>
        <taxon>Agaricomycetidae</taxon>
        <taxon>Agaricales</taxon>
        <taxon>Marasmiineae</taxon>
        <taxon>Mycenaceae</taxon>
        <taxon>Favolaschia</taxon>
    </lineage>
</organism>
<keyword evidence="3" id="KW-1185">Reference proteome</keyword>
<name>A0AAW0DC50_9AGAR</name>
<evidence type="ECO:0000313" key="3">
    <source>
        <dbReference type="Proteomes" id="UP001362999"/>
    </source>
</evidence>
<dbReference type="Proteomes" id="UP001362999">
    <property type="component" value="Unassembled WGS sequence"/>
</dbReference>
<evidence type="ECO:0008006" key="4">
    <source>
        <dbReference type="Google" id="ProtNLM"/>
    </source>
</evidence>
<evidence type="ECO:0000313" key="2">
    <source>
        <dbReference type="EMBL" id="KAK7048921.1"/>
    </source>
</evidence>
<comment type="caution">
    <text evidence="2">The sequence shown here is derived from an EMBL/GenBank/DDBJ whole genome shotgun (WGS) entry which is preliminary data.</text>
</comment>
<dbReference type="AlphaFoldDB" id="A0AAW0DC50"/>
<proteinExistence type="predicted"/>
<sequence>MSSRNELLQRIEELSSTIDQQKEILRNLETSRSDACMALNALSDPVARLPVEVASNVFTLCLPDDQVYPQPGPQTAPLLLLRVCRIWRDIVLSSPSLWATVHFDLRAQDSSQFAPGVAAWLGRTRDAPLNLHLSGSISDAITKVIEQHAPQMQTLKLRIWFNEGQLLEYVAPFASLRVLRLFGTRGITISECLQYLDSAPRLDELGIGSDYLPTGDPTPVLHTSLRTLQLWEESDCCPSLILQYLTLPALENLVISQSCGTDGNVSGFLARSSPPRLRIHIGGERKLQHFGLVPGLSAITVQCTHFEGGRFI</sequence>
<dbReference type="Gene3D" id="3.80.10.10">
    <property type="entry name" value="Ribonuclease Inhibitor"/>
    <property type="match status" value="1"/>
</dbReference>
<dbReference type="InterPro" id="IPR032675">
    <property type="entry name" value="LRR_dom_sf"/>
</dbReference>
<gene>
    <name evidence="2" type="ORF">R3P38DRAFT_2872062</name>
</gene>
<feature type="coiled-coil region" evidence="1">
    <location>
        <begin position="4"/>
        <end position="31"/>
    </location>
</feature>
<protein>
    <recommendedName>
        <fullName evidence="4">F-box domain-containing protein</fullName>
    </recommendedName>
</protein>
<reference evidence="2 3" key="1">
    <citation type="journal article" date="2024" name="J Genomics">
        <title>Draft genome sequencing and assembly of Favolaschia claudopus CIRM-BRFM 2984 isolated from oak limbs.</title>
        <authorList>
            <person name="Navarro D."/>
            <person name="Drula E."/>
            <person name="Chaduli D."/>
            <person name="Cazenave R."/>
            <person name="Ahrendt S."/>
            <person name="Wang J."/>
            <person name="Lipzen A."/>
            <person name="Daum C."/>
            <person name="Barry K."/>
            <person name="Grigoriev I.V."/>
            <person name="Favel A."/>
            <person name="Rosso M.N."/>
            <person name="Martin F."/>
        </authorList>
    </citation>
    <scope>NUCLEOTIDE SEQUENCE [LARGE SCALE GENOMIC DNA]</scope>
    <source>
        <strain evidence="2 3">CIRM-BRFM 2984</strain>
    </source>
</reference>
<keyword evidence="1" id="KW-0175">Coiled coil</keyword>
<accession>A0AAW0DC50</accession>
<dbReference type="EMBL" id="JAWWNJ010000009">
    <property type="protein sequence ID" value="KAK7048921.1"/>
    <property type="molecule type" value="Genomic_DNA"/>
</dbReference>
<dbReference type="SUPFAM" id="SSF52047">
    <property type="entry name" value="RNI-like"/>
    <property type="match status" value="1"/>
</dbReference>